<evidence type="ECO:0000313" key="2">
    <source>
        <dbReference type="EMBL" id="GLZ79914.1"/>
    </source>
</evidence>
<dbReference type="InterPro" id="IPR021903">
    <property type="entry name" value="DUF3515"/>
</dbReference>
<dbReference type="AlphaFoldDB" id="A0A9W6SQ16"/>
<feature type="transmembrane region" description="Helical" evidence="1">
    <location>
        <begin position="12"/>
        <end position="32"/>
    </location>
</feature>
<reference evidence="2" key="1">
    <citation type="submission" date="2023-03" db="EMBL/GenBank/DDBJ databases">
        <title>Actinorhabdospora filicis NBRC 111898.</title>
        <authorList>
            <person name="Ichikawa N."/>
            <person name="Sato H."/>
            <person name="Tonouchi N."/>
        </authorList>
    </citation>
    <scope>NUCLEOTIDE SEQUENCE</scope>
    <source>
        <strain evidence="2">NBRC 111898</strain>
    </source>
</reference>
<sequence length="189" mass="19183">MADPVTRGAARIATLVAVPVAIVVAVVIFLVVSNARPKDDPGAQPSAMSSAPVYVDLPKLDGEQAVACRALLAELPDQVLDQGRRIMADGSEQAAAFGDPPTTLVCGVEAPKVDPAEIVYPLEGVCWVSRPTPQGSAPGTVWTTVDRVVPVAVTVPGDPAGSGQWAKGVAAVVGKQLARSAEGVPTGCG</sequence>
<accession>A0A9W6SQ16</accession>
<proteinExistence type="predicted"/>
<comment type="caution">
    <text evidence="2">The sequence shown here is derived from an EMBL/GenBank/DDBJ whole genome shotgun (WGS) entry which is preliminary data.</text>
</comment>
<dbReference type="Proteomes" id="UP001165079">
    <property type="component" value="Unassembled WGS sequence"/>
</dbReference>
<dbReference type="EMBL" id="BSTX01000003">
    <property type="protein sequence ID" value="GLZ79914.1"/>
    <property type="molecule type" value="Genomic_DNA"/>
</dbReference>
<dbReference type="Pfam" id="PF12028">
    <property type="entry name" value="DUF3515"/>
    <property type="match status" value="1"/>
</dbReference>
<keyword evidence="1" id="KW-0472">Membrane</keyword>
<keyword evidence="1" id="KW-0812">Transmembrane</keyword>
<protein>
    <recommendedName>
        <fullName evidence="4">DUF3515 domain-containing protein</fullName>
    </recommendedName>
</protein>
<organism evidence="2 3">
    <name type="scientific">Actinorhabdospora filicis</name>
    <dbReference type="NCBI Taxonomy" id="1785913"/>
    <lineage>
        <taxon>Bacteria</taxon>
        <taxon>Bacillati</taxon>
        <taxon>Actinomycetota</taxon>
        <taxon>Actinomycetes</taxon>
        <taxon>Micromonosporales</taxon>
        <taxon>Micromonosporaceae</taxon>
        <taxon>Actinorhabdospora</taxon>
    </lineage>
</organism>
<evidence type="ECO:0008006" key="4">
    <source>
        <dbReference type="Google" id="ProtNLM"/>
    </source>
</evidence>
<keyword evidence="3" id="KW-1185">Reference proteome</keyword>
<gene>
    <name evidence="2" type="ORF">Afil01_47210</name>
</gene>
<name>A0A9W6SQ16_9ACTN</name>
<keyword evidence="1" id="KW-1133">Transmembrane helix</keyword>
<evidence type="ECO:0000256" key="1">
    <source>
        <dbReference type="SAM" id="Phobius"/>
    </source>
</evidence>
<evidence type="ECO:0000313" key="3">
    <source>
        <dbReference type="Proteomes" id="UP001165079"/>
    </source>
</evidence>